<dbReference type="PANTHER" id="PTHR11669">
    <property type="entry name" value="REPLICATION FACTOR C / DNA POLYMERASE III GAMMA-TAU SUBUNIT"/>
    <property type="match status" value="1"/>
</dbReference>
<comment type="caution">
    <text evidence="1">The sequence shown here is derived from an EMBL/GenBank/DDBJ whole genome shotgun (WGS) entry which is preliminary data.</text>
</comment>
<gene>
    <name evidence="1" type="ORF">N1027_01055</name>
</gene>
<dbReference type="Proteomes" id="UP001165584">
    <property type="component" value="Unassembled WGS sequence"/>
</dbReference>
<dbReference type="Pfam" id="PF13177">
    <property type="entry name" value="DNA_pol3_delta2"/>
    <property type="match status" value="1"/>
</dbReference>
<evidence type="ECO:0000313" key="1">
    <source>
        <dbReference type="EMBL" id="MCS5716719.1"/>
    </source>
</evidence>
<evidence type="ECO:0000313" key="2">
    <source>
        <dbReference type="Proteomes" id="UP001165584"/>
    </source>
</evidence>
<dbReference type="InterPro" id="IPR027417">
    <property type="entry name" value="P-loop_NTPase"/>
</dbReference>
<name>A0ABT2GP62_9MICO</name>
<dbReference type="RefSeq" id="WP_259504148.1">
    <property type="nucleotide sequence ID" value="NZ_JANLCM010000001.1"/>
</dbReference>
<keyword evidence="1" id="KW-0808">Transferase</keyword>
<reference evidence="1" key="1">
    <citation type="submission" date="2022-08" db="EMBL/GenBank/DDBJ databases">
        <authorList>
            <person name="Deng Y."/>
            <person name="Han X.-F."/>
            <person name="Zhang Y.-Q."/>
        </authorList>
    </citation>
    <scope>NUCLEOTIDE SEQUENCE</scope>
    <source>
        <strain evidence="1">CPCC 205763</strain>
    </source>
</reference>
<dbReference type="NCBIfam" id="NF005926">
    <property type="entry name" value="PRK07940.1"/>
    <property type="match status" value="1"/>
</dbReference>
<proteinExistence type="predicted"/>
<dbReference type="EMBL" id="JANLCM010000001">
    <property type="protein sequence ID" value="MCS5716719.1"/>
    <property type="molecule type" value="Genomic_DNA"/>
</dbReference>
<sequence>MTVWDDLTGQGAAIEVFRAAAESSAVPVGTATAAPDSMTHSWLITGPPGSGRSNLAYAFASALLCREGGCGVCADCRQVAARTHPDLAILATDRVVITIDEVRKLVSSSQFSPSVARYRVVVIEDADRMAERTSNVLLKALEEPPERTVWILCAPSEADLLPTIRSRVRSVRLRVPSTDDVAALLVKRDGVDAETAERAARESQSHIGMAHRLATNDEARARRAETIELALSVATVGDAVRGAAKLLEIAGADAQAITEERDAEERAAALRSLGIEPGQAIPPGLRSQIKSLEDDQKRRATRSLRDGIDRILTDLLSLYRDIVLLQLGARVELVNEAISAEVRRTAENNDSPSTLAAMDAISDARRRIAANVAPALALEAMLITLAEAGRSASRKVAR</sequence>
<keyword evidence="2" id="KW-1185">Reference proteome</keyword>
<protein>
    <submittedName>
        <fullName evidence="1">DNA polymerase III subunit delta</fullName>
        <ecNumber evidence="1">2.7.7.7</ecNumber>
    </submittedName>
</protein>
<dbReference type="GO" id="GO:0003887">
    <property type="term" value="F:DNA-directed DNA polymerase activity"/>
    <property type="evidence" value="ECO:0007669"/>
    <property type="project" value="UniProtKB-EC"/>
</dbReference>
<dbReference type="InterPro" id="IPR050238">
    <property type="entry name" value="DNA_Rep/Repair_Clamp_Loader"/>
</dbReference>
<dbReference type="InterPro" id="IPR004622">
    <property type="entry name" value="DNA_pol_HolB"/>
</dbReference>
<dbReference type="EC" id="2.7.7.7" evidence="1"/>
<keyword evidence="1" id="KW-0548">Nucleotidyltransferase</keyword>
<dbReference type="Gene3D" id="3.40.50.300">
    <property type="entry name" value="P-loop containing nucleotide triphosphate hydrolases"/>
    <property type="match status" value="1"/>
</dbReference>
<accession>A0ABT2GP62</accession>
<dbReference type="PANTHER" id="PTHR11669:SF8">
    <property type="entry name" value="DNA POLYMERASE III SUBUNIT DELTA"/>
    <property type="match status" value="1"/>
</dbReference>
<dbReference type="NCBIfam" id="TIGR00678">
    <property type="entry name" value="holB"/>
    <property type="match status" value="1"/>
</dbReference>
<organism evidence="1 2">
    <name type="scientific">Herbiconiux aconitum</name>
    <dbReference type="NCBI Taxonomy" id="2970913"/>
    <lineage>
        <taxon>Bacteria</taxon>
        <taxon>Bacillati</taxon>
        <taxon>Actinomycetota</taxon>
        <taxon>Actinomycetes</taxon>
        <taxon>Micrococcales</taxon>
        <taxon>Microbacteriaceae</taxon>
        <taxon>Herbiconiux</taxon>
    </lineage>
</organism>
<dbReference type="SUPFAM" id="SSF52540">
    <property type="entry name" value="P-loop containing nucleoside triphosphate hydrolases"/>
    <property type="match status" value="1"/>
</dbReference>